<gene>
    <name evidence="1" type="ORF">IAC79_02745</name>
</gene>
<sequence length="54" mass="6405">MMQKILDILHALCLALAAWLRGRRRREANDVRRAVAEHDREGLNRILQGRRDDR</sequence>
<organism evidence="1 2">
    <name type="scientific">Candidatus Spyradenecus faecavium</name>
    <dbReference type="NCBI Taxonomy" id="2840947"/>
    <lineage>
        <taxon>Bacteria</taxon>
        <taxon>Pseudomonadati</taxon>
        <taxon>Lentisphaerota</taxon>
        <taxon>Lentisphaeria</taxon>
        <taxon>Lentisphaerales</taxon>
        <taxon>Lentisphaeraceae</taxon>
        <taxon>Lentisphaeraceae incertae sedis</taxon>
        <taxon>Candidatus Spyradenecus</taxon>
    </lineage>
</organism>
<proteinExistence type="predicted"/>
<dbReference type="Proteomes" id="UP000886845">
    <property type="component" value="Unassembled WGS sequence"/>
</dbReference>
<accession>A0A9D1NMT2</accession>
<reference evidence="1" key="1">
    <citation type="submission" date="2020-10" db="EMBL/GenBank/DDBJ databases">
        <authorList>
            <person name="Gilroy R."/>
        </authorList>
    </citation>
    <scope>NUCLEOTIDE SEQUENCE</scope>
    <source>
        <strain evidence="1">35461</strain>
    </source>
</reference>
<evidence type="ECO:0000313" key="1">
    <source>
        <dbReference type="EMBL" id="HIV09018.1"/>
    </source>
</evidence>
<comment type="caution">
    <text evidence="1">The sequence shown here is derived from an EMBL/GenBank/DDBJ whole genome shotgun (WGS) entry which is preliminary data.</text>
</comment>
<protein>
    <submittedName>
        <fullName evidence="1">Uncharacterized protein</fullName>
    </submittedName>
</protein>
<reference evidence="1" key="2">
    <citation type="journal article" date="2021" name="PeerJ">
        <title>Extensive microbial diversity within the chicken gut microbiome revealed by metagenomics and culture.</title>
        <authorList>
            <person name="Gilroy R."/>
            <person name="Ravi A."/>
            <person name="Getino M."/>
            <person name="Pursley I."/>
            <person name="Horton D.L."/>
            <person name="Alikhan N.F."/>
            <person name="Baker D."/>
            <person name="Gharbi K."/>
            <person name="Hall N."/>
            <person name="Watson M."/>
            <person name="Adriaenssens E.M."/>
            <person name="Foster-Nyarko E."/>
            <person name="Jarju S."/>
            <person name="Secka A."/>
            <person name="Antonio M."/>
            <person name="Oren A."/>
            <person name="Chaudhuri R.R."/>
            <person name="La Ragione R."/>
            <person name="Hildebrand F."/>
            <person name="Pallen M.J."/>
        </authorList>
    </citation>
    <scope>NUCLEOTIDE SEQUENCE</scope>
    <source>
        <strain evidence="1">35461</strain>
    </source>
</reference>
<dbReference type="EMBL" id="DVOR01000087">
    <property type="protein sequence ID" value="HIV09018.1"/>
    <property type="molecule type" value="Genomic_DNA"/>
</dbReference>
<dbReference type="AlphaFoldDB" id="A0A9D1NMT2"/>
<evidence type="ECO:0000313" key="2">
    <source>
        <dbReference type="Proteomes" id="UP000886845"/>
    </source>
</evidence>
<name>A0A9D1NMT2_9BACT</name>